<evidence type="ECO:0000313" key="2">
    <source>
        <dbReference type="Proteomes" id="UP001235303"/>
    </source>
</evidence>
<gene>
    <name evidence="1" type="ORF">PMG71_10685</name>
</gene>
<evidence type="ECO:0000313" key="1">
    <source>
        <dbReference type="EMBL" id="MDJ1169892.1"/>
    </source>
</evidence>
<protein>
    <submittedName>
        <fullName evidence="1">YbjN domain-containing protein</fullName>
    </submittedName>
</protein>
<reference evidence="1 2" key="1">
    <citation type="submission" date="2023-01" db="EMBL/GenBank/DDBJ databases">
        <title>Novel diversity within Roseofilum (Cyanobacteria; Desertifilaceae) from marine benthic mats with descriptions of four novel species.</title>
        <authorList>
            <person name="Wang Y."/>
            <person name="Berthold D.E."/>
            <person name="Hu J."/>
            <person name="Lefler F.W."/>
            <person name="Laughinghouse H.D. IV."/>
        </authorList>
    </citation>
    <scope>NUCLEOTIDE SEQUENCE [LARGE SCALE GENOMIC DNA]</scope>
    <source>
        <strain evidence="1 2">BLCC-M154</strain>
    </source>
</reference>
<organism evidence="1 2">
    <name type="scientific">Roseofilum acuticapitatum BLCC-M154</name>
    <dbReference type="NCBI Taxonomy" id="3022444"/>
    <lineage>
        <taxon>Bacteria</taxon>
        <taxon>Bacillati</taxon>
        <taxon>Cyanobacteriota</taxon>
        <taxon>Cyanophyceae</taxon>
        <taxon>Desertifilales</taxon>
        <taxon>Desertifilaceae</taxon>
        <taxon>Roseofilum</taxon>
        <taxon>Roseofilum acuticapitatum</taxon>
    </lineage>
</organism>
<dbReference type="EMBL" id="JAQOSP010000073">
    <property type="protein sequence ID" value="MDJ1169892.1"/>
    <property type="molecule type" value="Genomic_DNA"/>
</dbReference>
<keyword evidence="2" id="KW-1185">Reference proteome</keyword>
<comment type="caution">
    <text evidence="1">The sequence shown here is derived from an EMBL/GenBank/DDBJ whole genome shotgun (WGS) entry which is preliminary data.</text>
</comment>
<name>A0ABT7ASJ9_9CYAN</name>
<proteinExistence type="predicted"/>
<dbReference type="Proteomes" id="UP001235303">
    <property type="component" value="Unassembled WGS sequence"/>
</dbReference>
<accession>A0ABT7ASJ9</accession>
<dbReference type="RefSeq" id="WP_283753649.1">
    <property type="nucleotide sequence ID" value="NZ_JAQOSP010000073.1"/>
</dbReference>
<sequence>MRADYQPTFHSPKTLPISLESVNLEWWQPHLLLEKCDLTFEVNLETYRIIEKNNLFQLLPELTNTQKGCNFQPNLPIQITVTLNPEYLLRLQEAAHAETALAYLQELGEHQKNARLVQTESWITLSVQQQQESGVVGYRTLWDYVDWSQLDVENEELLEHLALETVTRFLQDSIPSTLSDANSHQLMATLVEQVPTLMAKDSRASEPIAEAFANLLRDNLQSELEEAILAGFSASDNGEEDLDYFNFERVKKPSILENVLGFFESEDWMVEKIPEQPALKLLFQGEHGKWVCLAEAKEDLEQLIFYSMIALKFPKAQESKLCKLLMNINYHLTIGNFDLNFEERILRFKTSIDVENCNNYSPLIKNVVYTNVMTMDRYLPIIMTMLEKKLSLEEALTLL</sequence>